<feature type="non-terminal residue" evidence="1">
    <location>
        <position position="1"/>
    </location>
</feature>
<dbReference type="Proteomes" id="UP000789396">
    <property type="component" value="Unassembled WGS sequence"/>
</dbReference>
<dbReference type="EMBL" id="CAJVPZ010025110">
    <property type="protein sequence ID" value="CAG8721330.1"/>
    <property type="molecule type" value="Genomic_DNA"/>
</dbReference>
<keyword evidence="2" id="KW-1185">Reference proteome</keyword>
<proteinExistence type="predicted"/>
<evidence type="ECO:0000313" key="2">
    <source>
        <dbReference type="Proteomes" id="UP000789396"/>
    </source>
</evidence>
<dbReference type="AlphaFoldDB" id="A0A9N9I5H1"/>
<gene>
    <name evidence="1" type="ORF">RFULGI_LOCUS11478</name>
</gene>
<name>A0A9N9I5H1_9GLOM</name>
<reference evidence="1" key="1">
    <citation type="submission" date="2021-06" db="EMBL/GenBank/DDBJ databases">
        <authorList>
            <person name="Kallberg Y."/>
            <person name="Tangrot J."/>
            <person name="Rosling A."/>
        </authorList>
    </citation>
    <scope>NUCLEOTIDE SEQUENCE</scope>
    <source>
        <strain evidence="1">IN212</strain>
    </source>
</reference>
<comment type="caution">
    <text evidence="1">The sequence shown here is derived from an EMBL/GenBank/DDBJ whole genome shotgun (WGS) entry which is preliminary data.</text>
</comment>
<accession>A0A9N9I5H1</accession>
<dbReference type="OrthoDB" id="10492080at2759"/>
<evidence type="ECO:0000313" key="1">
    <source>
        <dbReference type="EMBL" id="CAG8721330.1"/>
    </source>
</evidence>
<protein>
    <submittedName>
        <fullName evidence="1">12379_t:CDS:1</fullName>
    </submittedName>
</protein>
<sequence length="57" mass="6858">IVTNNNESDLKVDYKEDNNTKLNEKIVIDNDKLDLERDYEEDNEFTYLLAINQIFEF</sequence>
<organism evidence="1 2">
    <name type="scientific">Racocetra fulgida</name>
    <dbReference type="NCBI Taxonomy" id="60492"/>
    <lineage>
        <taxon>Eukaryota</taxon>
        <taxon>Fungi</taxon>
        <taxon>Fungi incertae sedis</taxon>
        <taxon>Mucoromycota</taxon>
        <taxon>Glomeromycotina</taxon>
        <taxon>Glomeromycetes</taxon>
        <taxon>Diversisporales</taxon>
        <taxon>Gigasporaceae</taxon>
        <taxon>Racocetra</taxon>
    </lineage>
</organism>